<comment type="caution">
    <text evidence="1">The sequence shown here is derived from an EMBL/GenBank/DDBJ whole genome shotgun (WGS) entry which is preliminary data.</text>
</comment>
<accession>A0ACC2JYG1</accession>
<evidence type="ECO:0000313" key="2">
    <source>
        <dbReference type="Proteomes" id="UP001153332"/>
    </source>
</evidence>
<dbReference type="EMBL" id="JAPUUL010000114">
    <property type="protein sequence ID" value="KAJ8132546.1"/>
    <property type="molecule type" value="Genomic_DNA"/>
</dbReference>
<gene>
    <name evidence="1" type="ORF">O1611_g1079</name>
</gene>
<reference evidence="1" key="1">
    <citation type="submission" date="2022-12" db="EMBL/GenBank/DDBJ databases">
        <title>Genome Sequence of Lasiodiplodia mahajangana.</title>
        <authorList>
            <person name="Buettner E."/>
        </authorList>
    </citation>
    <scope>NUCLEOTIDE SEQUENCE</scope>
    <source>
        <strain evidence="1">VT137</strain>
    </source>
</reference>
<proteinExistence type="predicted"/>
<name>A0ACC2JYG1_9PEZI</name>
<keyword evidence="2" id="KW-1185">Reference proteome</keyword>
<protein>
    <submittedName>
        <fullName evidence="1">Uncharacterized protein</fullName>
    </submittedName>
</protein>
<organism evidence="1 2">
    <name type="scientific">Lasiodiplodia mahajangana</name>
    <dbReference type="NCBI Taxonomy" id="1108764"/>
    <lineage>
        <taxon>Eukaryota</taxon>
        <taxon>Fungi</taxon>
        <taxon>Dikarya</taxon>
        <taxon>Ascomycota</taxon>
        <taxon>Pezizomycotina</taxon>
        <taxon>Dothideomycetes</taxon>
        <taxon>Dothideomycetes incertae sedis</taxon>
        <taxon>Botryosphaeriales</taxon>
        <taxon>Botryosphaeriaceae</taxon>
        <taxon>Lasiodiplodia</taxon>
    </lineage>
</organism>
<evidence type="ECO:0000313" key="1">
    <source>
        <dbReference type="EMBL" id="KAJ8132546.1"/>
    </source>
</evidence>
<sequence length="978" mass="107253">MAHVLSALVIGALATVATALSGPPTLTFSKDGRGLQLGGVGLAPDIWVSQQDWPGVIRAAKDLAADFGLVLGTNGTVTVIESAPKPQNSSRPVIIVGSLDRLSMVSQLVTSKKLDATNVTGKWETFSSQLVPSPIEGVDSTALVIAGSDLRGTVFGIYDISQQIGVSPWYWWADVPPRKREYIFAEEKQKTQGPPSVKFRGIFFNDESPGLTGWAGAVYKMSQYGSPFGTPFYSRVFELVLRLGGNYVWPAMWSSMFYLDDTGNGPLATEYGIFMGTSHHEPMARADKEQGRFCRGSWDWKSNKANIQTFMTEGVQRSKNWSTIYTLGMRGSGDAASATLDSKTLEDVIRWQQSAITSALGAEALQKIPQAWVMYKEVPGYWKKGMNVEEHVTLLWTDDNRGNIRRIPIGNETARPGGAGMYYHFDYVGSPRNYKWINTIQLEKTWEQMSLAYYQGIQNIWIVNVGDLKALELPTHHFMDLAYDMTALTSPDSTGKWLYGWAQQTFGETFAQNITDIMTVYGKLVARRKYEDLSIMPFAFSAVAYDEAEKNYQEWEGILAHAQAVYDKLPAESQDSFFELVLHPCLAGKTVFEIYSKAALGKQYATEHRTSTNTLASDANAAFSADTAITKRYHSLKNNKWNHILDQTHIGYNNWQEPARNSMPALSSVSSTSQTKANLLGVSGQSVARAFPDQATITLMPISPYMPPSESRWVDIFTRDDGTFSYTISSNASYVTLSNAEGTLTSPGNRTTARSVISVDWSSVPSGSSTVTLQVVASGKTAVVTLPLTNTDIPADFKGHVEFNRVVSIEANHFKQINQSADQNVTYVSIPNYGRTLAGVKLWPLTAKSQTPTNAPILTYPFYIFSSAASPSITVYLSSSENANPDSPNRYAFSIDNGAQTVVQPTPIGDPAGEPSGWDNAVTNNAWVKTSKIENLAAGSHQLNVRLLEPTMVITKIVLDLGGVKSSTLGPPESFIQT</sequence>
<dbReference type="Proteomes" id="UP001153332">
    <property type="component" value="Unassembled WGS sequence"/>
</dbReference>